<organism evidence="4 5">
    <name type="scientific">Cloeon dipterum</name>
    <dbReference type="NCBI Taxonomy" id="197152"/>
    <lineage>
        <taxon>Eukaryota</taxon>
        <taxon>Metazoa</taxon>
        <taxon>Ecdysozoa</taxon>
        <taxon>Arthropoda</taxon>
        <taxon>Hexapoda</taxon>
        <taxon>Insecta</taxon>
        <taxon>Pterygota</taxon>
        <taxon>Palaeoptera</taxon>
        <taxon>Ephemeroptera</taxon>
        <taxon>Pisciforma</taxon>
        <taxon>Baetidae</taxon>
        <taxon>Cloeon</taxon>
    </lineage>
</organism>
<comment type="caution">
    <text evidence="4">The sequence shown here is derived from an EMBL/GenBank/DDBJ whole genome shotgun (WGS) entry which is preliminary data.</text>
</comment>
<dbReference type="AlphaFoldDB" id="A0A8S1DT56"/>
<keyword evidence="5" id="KW-1185">Reference proteome</keyword>
<dbReference type="PANTHER" id="PTHR43115">
    <property type="entry name" value="DEHYDROGENASE/REDUCTASE SDR FAMILY MEMBER 11"/>
    <property type="match status" value="1"/>
</dbReference>
<dbReference type="InterPro" id="IPR002347">
    <property type="entry name" value="SDR_fam"/>
</dbReference>
<accession>A0A8S1DT56</accession>
<reference evidence="4 5" key="1">
    <citation type="submission" date="2020-04" db="EMBL/GenBank/DDBJ databases">
        <authorList>
            <person name="Alioto T."/>
            <person name="Alioto T."/>
            <person name="Gomez Garrido J."/>
        </authorList>
    </citation>
    <scope>NUCLEOTIDE SEQUENCE [LARGE SCALE GENOMIC DNA]</scope>
</reference>
<protein>
    <submittedName>
        <fullName evidence="4">Uncharacterized protein</fullName>
    </submittedName>
</protein>
<dbReference type="PANTHER" id="PTHR43115:SF4">
    <property type="entry name" value="DEHYDROGENASE_REDUCTASE SDR FAMILY MEMBER 11"/>
    <property type="match status" value="1"/>
</dbReference>
<dbReference type="SUPFAM" id="SSF51735">
    <property type="entry name" value="NAD(P)-binding Rossmann-fold domains"/>
    <property type="match status" value="1"/>
</dbReference>
<dbReference type="GO" id="GO:0016616">
    <property type="term" value="F:oxidoreductase activity, acting on the CH-OH group of donors, NAD or NADP as acceptor"/>
    <property type="evidence" value="ECO:0007669"/>
    <property type="project" value="UniProtKB-ARBA"/>
</dbReference>
<name>A0A8S1DT56_9INSE</name>
<dbReference type="Pfam" id="PF00106">
    <property type="entry name" value="adh_short"/>
    <property type="match status" value="1"/>
</dbReference>
<dbReference type="Gene3D" id="3.40.50.720">
    <property type="entry name" value="NAD(P)-binding Rossmann-like Domain"/>
    <property type="match status" value="1"/>
</dbReference>
<evidence type="ECO:0000256" key="2">
    <source>
        <dbReference type="ARBA" id="ARBA00023002"/>
    </source>
</evidence>
<sequence length="255" mass="28007">MQRLQGKVGVVVGASEGIGAAIARQLADEGAVVVPVARNVAKIQEWAAEWLREKGVEGRVHPLQCDNTREEDIDRVVAFVEKTFGKLHFLVNNAATCPHATLYDGKTEDLRRTLEVNVLGLSLFTREAVRLMRRTGVDGHIVHINSTSGQSIVQEPEGNYMYAASKHAVRVLTEGLRRELRDLGTKIRVSSVSPGLVRTNIFANSGVSQETNDAIFSENVCLEPKDIADAVIYVLTAPPHVQVHELTVQPNGEKW</sequence>
<proteinExistence type="inferred from homology"/>
<evidence type="ECO:0000256" key="1">
    <source>
        <dbReference type="ARBA" id="ARBA00006484"/>
    </source>
</evidence>
<evidence type="ECO:0000256" key="3">
    <source>
        <dbReference type="RuleBase" id="RU000363"/>
    </source>
</evidence>
<dbReference type="PRINTS" id="PR00080">
    <property type="entry name" value="SDRFAMILY"/>
</dbReference>
<dbReference type="OrthoDB" id="1933717at2759"/>
<comment type="similarity">
    <text evidence="1 3">Belongs to the short-chain dehydrogenases/reductases (SDR) family.</text>
</comment>
<dbReference type="Proteomes" id="UP000494165">
    <property type="component" value="Unassembled WGS sequence"/>
</dbReference>
<evidence type="ECO:0000313" key="5">
    <source>
        <dbReference type="Proteomes" id="UP000494165"/>
    </source>
</evidence>
<dbReference type="FunFam" id="3.40.50.720:FF:000047">
    <property type="entry name" value="NADP-dependent L-serine/L-allo-threonine dehydrogenase"/>
    <property type="match status" value="1"/>
</dbReference>
<gene>
    <name evidence="4" type="ORF">CLODIP_2_CD11601</name>
</gene>
<evidence type="ECO:0000313" key="4">
    <source>
        <dbReference type="EMBL" id="CAB3384001.1"/>
    </source>
</evidence>
<dbReference type="InterPro" id="IPR036291">
    <property type="entry name" value="NAD(P)-bd_dom_sf"/>
</dbReference>
<keyword evidence="2" id="KW-0560">Oxidoreductase</keyword>
<dbReference type="PRINTS" id="PR00081">
    <property type="entry name" value="GDHRDH"/>
</dbReference>
<dbReference type="EMBL" id="CADEPI010000333">
    <property type="protein sequence ID" value="CAB3384001.1"/>
    <property type="molecule type" value="Genomic_DNA"/>
</dbReference>